<proteinExistence type="inferred from homology"/>
<dbReference type="Proteomes" id="UP001162780">
    <property type="component" value="Chromosome"/>
</dbReference>
<keyword evidence="5" id="KW-0051">Antiviral defense</keyword>
<dbReference type="RefSeq" id="WP_255188643.1">
    <property type="nucleotide sequence ID" value="NZ_CP113517.1"/>
</dbReference>
<comment type="function">
    <text evidence="1">This subunit might be involved in maturation of a crRNA intermediate to its mature form.</text>
</comment>
<keyword evidence="9" id="KW-1185">Reference proteome</keyword>
<evidence type="ECO:0000256" key="4">
    <source>
        <dbReference type="ARBA" id="ARBA00022884"/>
    </source>
</evidence>
<dbReference type="InterPro" id="IPR005537">
    <property type="entry name" value="RAMP_III_fam"/>
</dbReference>
<organism evidence="8 9">
    <name type="scientific">Methylomonas rapida</name>
    <dbReference type="NCBI Taxonomy" id="2963939"/>
    <lineage>
        <taxon>Bacteria</taxon>
        <taxon>Pseudomonadati</taxon>
        <taxon>Pseudomonadota</taxon>
        <taxon>Gammaproteobacteria</taxon>
        <taxon>Methylococcales</taxon>
        <taxon>Methylococcaceae</taxon>
        <taxon>Methylomonas</taxon>
    </lineage>
</organism>
<dbReference type="InterPro" id="IPR010173">
    <property type="entry name" value="CRISPR-assoc_Csm5"/>
</dbReference>
<evidence type="ECO:0000256" key="6">
    <source>
        <dbReference type="ARBA" id="ARBA00031720"/>
    </source>
</evidence>
<evidence type="ECO:0000256" key="5">
    <source>
        <dbReference type="ARBA" id="ARBA00023118"/>
    </source>
</evidence>
<evidence type="ECO:0000256" key="1">
    <source>
        <dbReference type="ARBA" id="ARBA00003088"/>
    </source>
</evidence>
<dbReference type="PANTHER" id="PTHR38007">
    <property type="entry name" value="CRISPR SYSTEM CMS PROTEIN CSM5"/>
    <property type="match status" value="1"/>
</dbReference>
<dbReference type="Pfam" id="PF03787">
    <property type="entry name" value="RAMPs"/>
    <property type="match status" value="1"/>
</dbReference>
<evidence type="ECO:0000259" key="7">
    <source>
        <dbReference type="Pfam" id="PF03787"/>
    </source>
</evidence>
<dbReference type="EMBL" id="CP113517">
    <property type="protein sequence ID" value="WAR43656.1"/>
    <property type="molecule type" value="Genomic_DNA"/>
</dbReference>
<name>A0ABY7GGN2_9GAMM</name>
<keyword evidence="4" id="KW-0694">RNA-binding</keyword>
<evidence type="ECO:0000256" key="3">
    <source>
        <dbReference type="ARBA" id="ARBA00016113"/>
    </source>
</evidence>
<dbReference type="NCBIfam" id="TIGR01899">
    <property type="entry name" value="cas_TM1807_csm5"/>
    <property type="match status" value="1"/>
</dbReference>
<accession>A0ABY7GGN2</accession>
<sequence length="469" mass="53372">MKGINQTVKLGLEIITPTQSGSGAELFKELDYIERDQMAFIVDQQASFNAVASGNLALNAQLLSGNRLSDWATAAGQDFGYRLPWLSSTAKVPEKFREQLKDAMNRPYLPGSAIKGAIRTALIAEWLRSTPPNSFDHLLPQKDRFGKAPSKQWAAKKLMDEITGKTANQDIFRSFKVKDTLFVDADLRLADIRWLNETRWRSMTKKKSFDNWHDGDGIYAEVLQPSALGLMTLNWDGFLLSDVSKWQQATAISNIAPKGYDDLRQRLNQHAKYRLEREIQFYKKQGKAAPEQECQRILSMIQQDQHSAYLQMSWGSGWRGMTGDWASDNLVEQFRQLYPRDLGRPEKIFPKTRRLVVSGEPKLPMGWVRLMPFAMVAEKLVKQHTQQQATAAQSAWVNQKLAQIAQQNRSSEKDALRGKALAEAWQALPNGEEKQAALADIKRRWQSEDWWEQPNGKSVKLAKAIYEQG</sequence>
<feature type="domain" description="CRISPR type III-associated protein" evidence="7">
    <location>
        <begin position="13"/>
        <end position="188"/>
    </location>
</feature>
<reference evidence="8" key="1">
    <citation type="submission" date="2022-11" db="EMBL/GenBank/DDBJ databases">
        <title>Methylomonas rapida sp. nov., Carotenoid-Producing Obligate Methanotrophs with High Growth Characteristics and Biotechnological Potential.</title>
        <authorList>
            <person name="Tikhonova E.N."/>
            <person name="Suleimanov R.Z."/>
            <person name="Miroshnikov K."/>
            <person name="Oshkin I.Y."/>
            <person name="Belova S.E."/>
            <person name="Danilova O.V."/>
            <person name="Ashikhmin A."/>
            <person name="Konopkin A."/>
            <person name="But S.Y."/>
            <person name="Khmelenina V.N."/>
            <person name="Kuznetsov N."/>
            <person name="Pimenov N.V."/>
            <person name="Dedysh S.N."/>
        </authorList>
    </citation>
    <scope>NUCLEOTIDE SEQUENCE</scope>
    <source>
        <strain evidence="8">MP1</strain>
    </source>
</reference>
<comment type="similarity">
    <text evidence="2">Belongs to the CRISPR-associated Csm5 family.</text>
</comment>
<protein>
    <recommendedName>
        <fullName evidence="3">CRISPR system Cms protein Csm5</fullName>
    </recommendedName>
    <alternativeName>
        <fullName evidence="6">CRISPR type III A-associated protein Csm5</fullName>
    </alternativeName>
</protein>
<evidence type="ECO:0000313" key="8">
    <source>
        <dbReference type="EMBL" id="WAR43656.1"/>
    </source>
</evidence>
<gene>
    <name evidence="8" type="primary">csm5</name>
    <name evidence="8" type="ORF">NM686_014890</name>
</gene>
<dbReference type="PANTHER" id="PTHR38007:SF1">
    <property type="entry name" value="CRISPR SYSTEM CMS PROTEIN CSM5"/>
    <property type="match status" value="1"/>
</dbReference>
<evidence type="ECO:0000256" key="2">
    <source>
        <dbReference type="ARBA" id="ARBA00006680"/>
    </source>
</evidence>
<evidence type="ECO:0000313" key="9">
    <source>
        <dbReference type="Proteomes" id="UP001162780"/>
    </source>
</evidence>